<dbReference type="PANTHER" id="PTHR24148:SF73">
    <property type="entry name" value="HET DOMAIN PROTEIN (AFU_ORTHOLOGUE AFUA_8G01020)"/>
    <property type="match status" value="1"/>
</dbReference>
<sequence>MDERSSQVSIMDHIYSKADVVIVRLRGTRSFDEVFMPPLKHPEFLQCFKGYNSQCVPATPLTKACKHAEAIAMMRALFTTTINFQEWWARAWVVQEVVLARKDPVVLVGGYAVMWSHFVDVMDHLRQAVIQLPGHELQRLAKSPDVAAIKQELGLEASLERPVRGRQNIEIRSWEEAAQFMYSIRNDDAMGRNMSLGTILNTKGPHRQATDPLDNIYAYLSFLDLDTRKVIQIDYKKKPLQLYREIMALMLKKDVEQALMVIQTYSVKEHLFESDWPSWIPDFAVEDARNRNNSRGFAGRVKWRDARPVQISKDGRRIGLQGALIDTISKLHLVSSSHEIDPFEMWKATSFVKEAIGQPAPAGHWLRALDVLKECHVLNWMVGGSLELEDSDLEELWSALMRIGDPESRLSLVESYGS</sequence>
<dbReference type="PANTHER" id="PTHR24148">
    <property type="entry name" value="ANKYRIN REPEAT DOMAIN-CONTAINING PROTEIN 39 HOMOLOG-RELATED"/>
    <property type="match status" value="1"/>
</dbReference>
<dbReference type="Proteomes" id="UP000813461">
    <property type="component" value="Unassembled WGS sequence"/>
</dbReference>
<dbReference type="InterPro" id="IPR010730">
    <property type="entry name" value="HET"/>
</dbReference>
<dbReference type="InterPro" id="IPR052895">
    <property type="entry name" value="HetReg/Transcr_Mod"/>
</dbReference>
<evidence type="ECO:0000313" key="2">
    <source>
        <dbReference type="EMBL" id="KAH7077390.1"/>
    </source>
</evidence>
<dbReference type="AlphaFoldDB" id="A0A8K0R0A4"/>
<keyword evidence="3" id="KW-1185">Reference proteome</keyword>
<dbReference type="EMBL" id="JAGMVJ010000018">
    <property type="protein sequence ID" value="KAH7077390.1"/>
    <property type="molecule type" value="Genomic_DNA"/>
</dbReference>
<feature type="domain" description="Heterokaryon incompatibility" evidence="1">
    <location>
        <begin position="3"/>
        <end position="96"/>
    </location>
</feature>
<evidence type="ECO:0000313" key="3">
    <source>
        <dbReference type="Proteomes" id="UP000813461"/>
    </source>
</evidence>
<dbReference type="Pfam" id="PF06985">
    <property type="entry name" value="HET"/>
    <property type="match status" value="1"/>
</dbReference>
<protein>
    <recommendedName>
        <fullName evidence="1">Heterokaryon incompatibility domain-containing protein</fullName>
    </recommendedName>
</protein>
<gene>
    <name evidence="2" type="ORF">FB567DRAFT_608505</name>
</gene>
<evidence type="ECO:0000259" key="1">
    <source>
        <dbReference type="Pfam" id="PF06985"/>
    </source>
</evidence>
<accession>A0A8K0R0A4</accession>
<dbReference type="OrthoDB" id="2157530at2759"/>
<proteinExistence type="predicted"/>
<organism evidence="2 3">
    <name type="scientific">Paraphoma chrysanthemicola</name>
    <dbReference type="NCBI Taxonomy" id="798071"/>
    <lineage>
        <taxon>Eukaryota</taxon>
        <taxon>Fungi</taxon>
        <taxon>Dikarya</taxon>
        <taxon>Ascomycota</taxon>
        <taxon>Pezizomycotina</taxon>
        <taxon>Dothideomycetes</taxon>
        <taxon>Pleosporomycetidae</taxon>
        <taxon>Pleosporales</taxon>
        <taxon>Pleosporineae</taxon>
        <taxon>Phaeosphaeriaceae</taxon>
        <taxon>Paraphoma</taxon>
    </lineage>
</organism>
<comment type="caution">
    <text evidence="2">The sequence shown here is derived from an EMBL/GenBank/DDBJ whole genome shotgun (WGS) entry which is preliminary data.</text>
</comment>
<name>A0A8K0R0A4_9PLEO</name>
<reference evidence="2" key="1">
    <citation type="journal article" date="2021" name="Nat. Commun.">
        <title>Genetic determinants of endophytism in the Arabidopsis root mycobiome.</title>
        <authorList>
            <person name="Mesny F."/>
            <person name="Miyauchi S."/>
            <person name="Thiergart T."/>
            <person name="Pickel B."/>
            <person name="Atanasova L."/>
            <person name="Karlsson M."/>
            <person name="Huettel B."/>
            <person name="Barry K.W."/>
            <person name="Haridas S."/>
            <person name="Chen C."/>
            <person name="Bauer D."/>
            <person name="Andreopoulos W."/>
            <person name="Pangilinan J."/>
            <person name="LaButti K."/>
            <person name="Riley R."/>
            <person name="Lipzen A."/>
            <person name="Clum A."/>
            <person name="Drula E."/>
            <person name="Henrissat B."/>
            <person name="Kohler A."/>
            <person name="Grigoriev I.V."/>
            <person name="Martin F.M."/>
            <person name="Hacquard S."/>
        </authorList>
    </citation>
    <scope>NUCLEOTIDE SEQUENCE</scope>
    <source>
        <strain evidence="2">MPI-SDFR-AT-0120</strain>
    </source>
</reference>